<dbReference type="SMART" id="SM00422">
    <property type="entry name" value="HTH_MERR"/>
    <property type="match status" value="1"/>
</dbReference>
<reference evidence="7" key="1">
    <citation type="journal article" date="2019" name="Int. J. Syst. Evol. Microbiol.">
        <title>The Global Catalogue of Microorganisms (GCM) 10K type strain sequencing project: providing services to taxonomists for standard genome sequencing and annotation.</title>
        <authorList>
            <consortium name="The Broad Institute Genomics Platform"/>
            <consortium name="The Broad Institute Genome Sequencing Center for Infectious Disease"/>
            <person name="Wu L."/>
            <person name="Ma J."/>
        </authorList>
    </citation>
    <scope>NUCLEOTIDE SEQUENCE [LARGE SCALE GENOMIC DNA]</scope>
    <source>
        <strain evidence="7">CGMCC 1.15342</strain>
    </source>
</reference>
<dbReference type="Gene3D" id="1.10.1660.10">
    <property type="match status" value="1"/>
</dbReference>
<dbReference type="EMBL" id="BMIK01000014">
    <property type="protein sequence ID" value="GGC39518.1"/>
    <property type="molecule type" value="Genomic_DNA"/>
</dbReference>
<organism evidence="6 7">
    <name type="scientific">Parapedobacter defluvii</name>
    <dbReference type="NCBI Taxonomy" id="2045106"/>
    <lineage>
        <taxon>Bacteria</taxon>
        <taxon>Pseudomonadati</taxon>
        <taxon>Bacteroidota</taxon>
        <taxon>Sphingobacteriia</taxon>
        <taxon>Sphingobacteriales</taxon>
        <taxon>Sphingobacteriaceae</taxon>
        <taxon>Parapedobacter</taxon>
    </lineage>
</organism>
<dbReference type="CDD" id="cd01106">
    <property type="entry name" value="HTH_TipAL-Mta"/>
    <property type="match status" value="1"/>
</dbReference>
<dbReference type="Gene3D" id="1.10.490.50">
    <property type="entry name" value="Antibiotic binding domain of TipA-like multidrug resistance regulators"/>
    <property type="match status" value="1"/>
</dbReference>
<dbReference type="PRINTS" id="PR00040">
    <property type="entry name" value="HTHMERR"/>
</dbReference>
<evidence type="ECO:0000313" key="7">
    <source>
        <dbReference type="Proteomes" id="UP000597338"/>
    </source>
</evidence>
<dbReference type="InterPro" id="IPR047057">
    <property type="entry name" value="MerR_fam"/>
</dbReference>
<dbReference type="InterPro" id="IPR015358">
    <property type="entry name" value="Tscrpt_reg_MerR_DNA-bd"/>
</dbReference>
<keyword evidence="2" id="KW-0238">DNA-binding</keyword>
<keyword evidence="4" id="KW-0804">Transcription</keyword>
<proteinExistence type="predicted"/>
<dbReference type="Pfam" id="PF00376">
    <property type="entry name" value="MerR"/>
    <property type="match status" value="1"/>
</dbReference>
<dbReference type="PANTHER" id="PTHR30204:SF90">
    <property type="entry name" value="HTH-TYPE TRANSCRIPTIONAL ACTIVATOR MTA"/>
    <property type="match status" value="1"/>
</dbReference>
<dbReference type="InterPro" id="IPR000551">
    <property type="entry name" value="MerR-type_HTH_dom"/>
</dbReference>
<dbReference type="InterPro" id="IPR009061">
    <property type="entry name" value="DNA-bd_dom_put_sf"/>
</dbReference>
<dbReference type="PANTHER" id="PTHR30204">
    <property type="entry name" value="REDOX-CYCLING DRUG-SENSING TRANSCRIPTIONAL ACTIVATOR SOXR"/>
    <property type="match status" value="1"/>
</dbReference>
<dbReference type="SUPFAM" id="SSF46955">
    <property type="entry name" value="Putative DNA-binding domain"/>
    <property type="match status" value="1"/>
</dbReference>
<dbReference type="PROSITE" id="PS50937">
    <property type="entry name" value="HTH_MERR_2"/>
    <property type="match status" value="1"/>
</dbReference>
<dbReference type="Pfam" id="PF07739">
    <property type="entry name" value="TipAS"/>
    <property type="match status" value="1"/>
</dbReference>
<evidence type="ECO:0000256" key="1">
    <source>
        <dbReference type="ARBA" id="ARBA00023015"/>
    </source>
</evidence>
<dbReference type="Pfam" id="PF09278">
    <property type="entry name" value="MerR-DNA-bind"/>
    <property type="match status" value="1"/>
</dbReference>
<protein>
    <submittedName>
        <fullName evidence="6">MerR family transcriptional regulator</fullName>
    </submittedName>
</protein>
<keyword evidence="7" id="KW-1185">Reference proteome</keyword>
<gene>
    <name evidence="6" type="primary">tipA</name>
    <name evidence="6" type="ORF">GCM10011386_34500</name>
</gene>
<evidence type="ECO:0000259" key="5">
    <source>
        <dbReference type="PROSITE" id="PS50937"/>
    </source>
</evidence>
<feature type="domain" description="HTH merR-type" evidence="5">
    <location>
        <begin position="7"/>
        <end position="76"/>
    </location>
</feature>
<dbReference type="SUPFAM" id="SSF89082">
    <property type="entry name" value="Antibiotic binding domain of TipA-like multidrug resistance regulators"/>
    <property type="match status" value="1"/>
</dbReference>
<accession>A0ABQ1MEU6</accession>
<dbReference type="InterPro" id="IPR036244">
    <property type="entry name" value="TipA-like_antibiotic-bd"/>
</dbReference>
<sequence length="255" mass="29689">MDKNMTQYTVKKLAKAAGVSVRTLHHYDRIGLLKPSIRTAVGYRLYGEGELLRLQQILFYKELDFGLKEIAALINRPDFDRISALMDQKQLLKERRKRIDRLMETLDKTILHIKGKIKMNYEELYEGLPKEQASAWRKEALEKWPDQVKQSENVLTGMRKEEFEMLKSGFKENWETLASLCGRGADPASEQVQQEIDRHYHYILRFWGKPGDQEEAYKGLGELYVADPRYTEIGGAAFGRFLKQAIDHYVTGRKV</sequence>
<keyword evidence="3" id="KW-0010">Activator</keyword>
<evidence type="ECO:0000313" key="6">
    <source>
        <dbReference type="EMBL" id="GGC39518.1"/>
    </source>
</evidence>
<keyword evidence="1" id="KW-0805">Transcription regulation</keyword>
<evidence type="ECO:0000256" key="4">
    <source>
        <dbReference type="ARBA" id="ARBA00023163"/>
    </source>
</evidence>
<dbReference type="InterPro" id="IPR012925">
    <property type="entry name" value="TipAS_dom"/>
</dbReference>
<comment type="caution">
    <text evidence="6">The sequence shown here is derived from an EMBL/GenBank/DDBJ whole genome shotgun (WGS) entry which is preliminary data.</text>
</comment>
<dbReference type="Proteomes" id="UP000597338">
    <property type="component" value="Unassembled WGS sequence"/>
</dbReference>
<evidence type="ECO:0000256" key="3">
    <source>
        <dbReference type="ARBA" id="ARBA00023159"/>
    </source>
</evidence>
<name>A0ABQ1MEU6_9SPHI</name>
<evidence type="ECO:0000256" key="2">
    <source>
        <dbReference type="ARBA" id="ARBA00023125"/>
    </source>
</evidence>